<dbReference type="GO" id="GO:0005737">
    <property type="term" value="C:cytoplasm"/>
    <property type="evidence" value="ECO:0007669"/>
    <property type="project" value="UniProtKB-SubCell"/>
</dbReference>
<comment type="subcellular location">
    <subcellularLocation>
        <location evidence="2">Cytoplasm</location>
    </subcellularLocation>
</comment>
<dbReference type="EMBL" id="CAJNOR010000526">
    <property type="protein sequence ID" value="CAF0938930.1"/>
    <property type="molecule type" value="Genomic_DNA"/>
</dbReference>
<evidence type="ECO:0000313" key="13">
    <source>
        <dbReference type="Proteomes" id="UP000663828"/>
    </source>
</evidence>
<keyword evidence="13" id="KW-1185">Reference proteome</keyword>
<evidence type="ECO:0000256" key="2">
    <source>
        <dbReference type="ARBA" id="ARBA00004496"/>
    </source>
</evidence>
<dbReference type="FunFam" id="3.90.79.10:FF:000035">
    <property type="entry name" value="Uridine diphosphate glucose pyrophosphatase"/>
    <property type="match status" value="1"/>
</dbReference>
<evidence type="ECO:0000313" key="12">
    <source>
        <dbReference type="EMBL" id="CAF0938930.1"/>
    </source>
</evidence>
<proteinExistence type="predicted"/>
<evidence type="ECO:0000256" key="6">
    <source>
        <dbReference type="ARBA" id="ARBA00022842"/>
    </source>
</evidence>
<name>A0A814C7Z9_ADIRI</name>
<keyword evidence="5" id="KW-0378">Hydrolase</keyword>
<keyword evidence="6" id="KW-0460">Magnesium</keyword>
<dbReference type="CDD" id="cd18887">
    <property type="entry name" value="NUDIX_UGPPase_Nudt14"/>
    <property type="match status" value="1"/>
</dbReference>
<evidence type="ECO:0000256" key="11">
    <source>
        <dbReference type="ARBA" id="ARBA00080475"/>
    </source>
</evidence>
<dbReference type="Proteomes" id="UP000663828">
    <property type="component" value="Unassembled WGS sequence"/>
</dbReference>
<reference evidence="12" key="1">
    <citation type="submission" date="2021-02" db="EMBL/GenBank/DDBJ databases">
        <authorList>
            <person name="Nowell W R."/>
        </authorList>
    </citation>
    <scope>NUCLEOTIDE SEQUENCE</scope>
</reference>
<comment type="function">
    <text evidence="8">Hydrolyzes UDP-glucose to glucose 1-phosphate and UMP and ADP-ribose to ribose 5-phosphate and AMP. The physiological substrate is probably UDP-glucose. Poor activity on other substrates such as ADP-glucose, CDP-glucose, GDP-glucose and GDP-mannose.</text>
</comment>
<dbReference type="SUPFAM" id="SSF55811">
    <property type="entry name" value="Nudix"/>
    <property type="match status" value="1"/>
</dbReference>
<evidence type="ECO:0000256" key="1">
    <source>
        <dbReference type="ARBA" id="ARBA00001946"/>
    </source>
</evidence>
<evidence type="ECO:0000256" key="7">
    <source>
        <dbReference type="ARBA" id="ARBA00051086"/>
    </source>
</evidence>
<comment type="caution">
    <text evidence="12">The sequence shown here is derived from an EMBL/GenBank/DDBJ whole genome shotgun (WGS) entry which is preliminary data.</text>
</comment>
<comment type="catalytic activity">
    <reaction evidence="7">
        <text>UDP-sugar + H2O = UMP + alpha-D-aldose 1-phosphate.</text>
        <dbReference type="EC" id="3.6.1.45"/>
    </reaction>
</comment>
<evidence type="ECO:0000256" key="5">
    <source>
        <dbReference type="ARBA" id="ARBA00022801"/>
    </source>
</evidence>
<evidence type="ECO:0000256" key="10">
    <source>
        <dbReference type="ARBA" id="ARBA00071467"/>
    </source>
</evidence>
<dbReference type="PANTHER" id="PTHR11839">
    <property type="entry name" value="UDP/ADP-SUGAR PYROPHOSPHATASE"/>
    <property type="match status" value="1"/>
</dbReference>
<dbReference type="EC" id="3.6.1.45" evidence="9"/>
<gene>
    <name evidence="12" type="ORF">XAT740_LOCUS10007</name>
</gene>
<dbReference type="GO" id="GO:0019693">
    <property type="term" value="P:ribose phosphate metabolic process"/>
    <property type="evidence" value="ECO:0007669"/>
    <property type="project" value="TreeGrafter"/>
</dbReference>
<dbReference type="GO" id="GO:0006753">
    <property type="term" value="P:nucleoside phosphate metabolic process"/>
    <property type="evidence" value="ECO:0007669"/>
    <property type="project" value="TreeGrafter"/>
</dbReference>
<sequence length="231" mass="26410">MSTEKQSKYSEEDLCRIKEFQIGDLPKNSGFLRPFRATFIDERNNDPVKRFWDAVEGHNSVAIIIYNRSTDALVFVRQFRPAVHVMISKETQHASSITEVDLSKQDPKSAITYEFCAGIIDKKHLSSKEHAHAEILEECGFEVDINSIELVTKYRIGVGIAGPFQELFYVEVTNDMKKNNGGGNASEQEMIMVQEIPVNELYPLLFDETKAKETTLMFGVMWFLHKKARLP</sequence>
<protein>
    <recommendedName>
        <fullName evidence="10">Uridine diphosphate glucose pyrophosphatase NUDT14</fullName>
        <ecNumber evidence="9">3.6.1.45</ecNumber>
    </recommendedName>
    <alternativeName>
        <fullName evidence="11">Nucleoside diphosphate-linked moiety X motif 14</fullName>
    </alternativeName>
</protein>
<keyword evidence="4" id="KW-0963">Cytoplasm</keyword>
<comment type="subunit">
    <text evidence="3">Homodimer.</text>
</comment>
<dbReference type="PANTHER" id="PTHR11839:SF15">
    <property type="entry name" value="URIDINE DIPHOSPHATE GLUCOSE PYROPHOSPHATASE NUDT14"/>
    <property type="match status" value="1"/>
</dbReference>
<evidence type="ECO:0000256" key="3">
    <source>
        <dbReference type="ARBA" id="ARBA00011738"/>
    </source>
</evidence>
<organism evidence="12 13">
    <name type="scientific">Adineta ricciae</name>
    <name type="common">Rotifer</name>
    <dbReference type="NCBI Taxonomy" id="249248"/>
    <lineage>
        <taxon>Eukaryota</taxon>
        <taxon>Metazoa</taxon>
        <taxon>Spiralia</taxon>
        <taxon>Gnathifera</taxon>
        <taxon>Rotifera</taxon>
        <taxon>Eurotatoria</taxon>
        <taxon>Bdelloidea</taxon>
        <taxon>Adinetida</taxon>
        <taxon>Adinetidae</taxon>
        <taxon>Adineta</taxon>
    </lineage>
</organism>
<dbReference type="InterPro" id="IPR015797">
    <property type="entry name" value="NUDIX_hydrolase-like_dom_sf"/>
</dbReference>
<dbReference type="AlphaFoldDB" id="A0A814C7Z9"/>
<evidence type="ECO:0000256" key="4">
    <source>
        <dbReference type="ARBA" id="ARBA00022490"/>
    </source>
</evidence>
<evidence type="ECO:0000256" key="8">
    <source>
        <dbReference type="ARBA" id="ARBA00054674"/>
    </source>
</evidence>
<comment type="cofactor">
    <cofactor evidence="1">
        <name>Mg(2+)</name>
        <dbReference type="ChEBI" id="CHEBI:18420"/>
    </cofactor>
</comment>
<dbReference type="Gene3D" id="3.90.79.10">
    <property type="entry name" value="Nucleoside Triphosphate Pyrophosphohydrolase"/>
    <property type="match status" value="1"/>
</dbReference>
<dbReference type="GO" id="GO:0008768">
    <property type="term" value="F:UDP-sugar diphosphatase activity"/>
    <property type="evidence" value="ECO:0007669"/>
    <property type="project" value="UniProtKB-EC"/>
</dbReference>
<accession>A0A814C7Z9</accession>
<evidence type="ECO:0000256" key="9">
    <source>
        <dbReference type="ARBA" id="ARBA00066480"/>
    </source>
</evidence>